<dbReference type="OrthoDB" id="1023918at2"/>
<feature type="domain" description="Rad50/SbcC-type AAA" evidence="1">
    <location>
        <begin position="6"/>
        <end position="191"/>
    </location>
</feature>
<gene>
    <name evidence="2" type="ORF">SAMN05421820_11141</name>
</gene>
<dbReference type="GO" id="GO:0000731">
    <property type="term" value="P:DNA synthesis involved in DNA repair"/>
    <property type="evidence" value="ECO:0007669"/>
    <property type="project" value="TreeGrafter"/>
</dbReference>
<accession>A0A1H0G4V6</accession>
<dbReference type="EMBL" id="FNGY01000011">
    <property type="protein sequence ID" value="SDO01874.1"/>
    <property type="molecule type" value="Genomic_DNA"/>
</dbReference>
<keyword evidence="3" id="KW-1185">Reference proteome</keyword>
<dbReference type="GO" id="GO:0016887">
    <property type="term" value="F:ATP hydrolysis activity"/>
    <property type="evidence" value="ECO:0007669"/>
    <property type="project" value="InterPro"/>
</dbReference>
<dbReference type="PANTHER" id="PTHR32182:SF0">
    <property type="entry name" value="DNA REPLICATION AND REPAIR PROTEIN RECF"/>
    <property type="match status" value="1"/>
</dbReference>
<evidence type="ECO:0000313" key="2">
    <source>
        <dbReference type="EMBL" id="SDO01874.1"/>
    </source>
</evidence>
<dbReference type="Gene3D" id="3.40.50.300">
    <property type="entry name" value="P-loop containing nucleotide triphosphate hydrolases"/>
    <property type="match status" value="2"/>
</dbReference>
<sequence length="818" mass="91576">MILIRKIEIFEFRGIRHLEIDFKKKNFAICGKNGTGKSGIVDAVEFGLIGDISRLAGSGTGGISLKEHAPHVDFRNDPSQSKVIVTVYIPSLSKEVTIERCVADIHNPTIKPGTPDILAILNEVSMHPEFTLSRRELIKYVISAPSDRAKQVQVLLRLEKIETLRAALQKIANADKNAVPPLKKQKDEAKQELLTALGITEFKTEKILQAVNDWRVKLGLPELTELTPSTSFRTGLTEQIAKKPVNISKPHALTEIESLKALLITYATFGKSQDLKDIHTKITALNSDKTALTNLTREEFFQSALALVDDDCCPVCDTDLGIDELQSILKKKLESFETVSAKRTSLVKDMEVYADTLSKLLAEVRVIKEYGSSLKPAIETKQLDEFITVIQTKMNQIKAFLPIDELLDGLNSYGEVPKAVDELIQTIEVAIQAIPEPSQQDAARDSLFIAEGKLESLRKISSTHKQADERSKISLTTSATYGKVVTSTLEDLYKDVEANFTELYRFINEDDESEFTAQLTPSAGKLGFQVDFYGRGYFPPGAYHSEGHQDGMGLCLYLALMKHLLGDNFKFAVLDDVLMSVDTGHRREVCKMLKEKFPDTQFILTTHDEVWLKHMKTAGLIQSAGAMQFRKWDIDHGPNQWNDKDVWGEITQHLKKNDVRAAAALLRHYLEYLCADICDKLKARVEFKGDANYTLGDLLSPATSQLTKLLDEGIKAANSWGKSEVEAKLQIQQTALKNKIATSNLEQWQSNSAIHYNEWANLEEKDFAPVAEAFKNLTEAFTCLEENCNSLFYLTYDKGQKDTLRCSCGTVNINLKKK</sequence>
<dbReference type="InterPro" id="IPR027417">
    <property type="entry name" value="P-loop_NTPase"/>
</dbReference>
<proteinExistence type="predicted"/>
<dbReference type="Pfam" id="PF13476">
    <property type="entry name" value="AAA_23"/>
    <property type="match status" value="1"/>
</dbReference>
<dbReference type="InterPro" id="IPR038729">
    <property type="entry name" value="Rad50/SbcC_AAA"/>
</dbReference>
<protein>
    <submittedName>
        <fullName evidence="2">AAA domain-containing protein</fullName>
    </submittedName>
</protein>
<dbReference type="SUPFAM" id="SSF52540">
    <property type="entry name" value="P-loop containing nucleoside triphosphate hydrolases"/>
    <property type="match status" value="1"/>
</dbReference>
<organism evidence="2 3">
    <name type="scientific">Pedobacter steynii</name>
    <dbReference type="NCBI Taxonomy" id="430522"/>
    <lineage>
        <taxon>Bacteria</taxon>
        <taxon>Pseudomonadati</taxon>
        <taxon>Bacteroidota</taxon>
        <taxon>Sphingobacteriia</taxon>
        <taxon>Sphingobacteriales</taxon>
        <taxon>Sphingobacteriaceae</taxon>
        <taxon>Pedobacter</taxon>
    </lineage>
</organism>
<dbReference type="RefSeq" id="WP_074611813.1">
    <property type="nucleotide sequence ID" value="NZ_FNGY01000011.1"/>
</dbReference>
<dbReference type="Proteomes" id="UP000183200">
    <property type="component" value="Unassembled WGS sequence"/>
</dbReference>
<evidence type="ECO:0000313" key="3">
    <source>
        <dbReference type="Proteomes" id="UP000183200"/>
    </source>
</evidence>
<reference evidence="3" key="1">
    <citation type="submission" date="2016-10" db="EMBL/GenBank/DDBJ databases">
        <authorList>
            <person name="Varghese N."/>
            <person name="Submissions S."/>
        </authorList>
    </citation>
    <scope>NUCLEOTIDE SEQUENCE [LARGE SCALE GENOMIC DNA]</scope>
    <source>
        <strain evidence="3">DSM 19110</strain>
    </source>
</reference>
<dbReference type="GO" id="GO:0006302">
    <property type="term" value="P:double-strand break repair"/>
    <property type="evidence" value="ECO:0007669"/>
    <property type="project" value="InterPro"/>
</dbReference>
<name>A0A1H0G4V6_9SPHI</name>
<dbReference type="AlphaFoldDB" id="A0A1H0G4V6"/>
<dbReference type="PANTHER" id="PTHR32182">
    <property type="entry name" value="DNA REPLICATION AND REPAIR PROTEIN RECF"/>
    <property type="match status" value="1"/>
</dbReference>
<evidence type="ECO:0000259" key="1">
    <source>
        <dbReference type="Pfam" id="PF13476"/>
    </source>
</evidence>